<organism evidence="2 3">
    <name type="scientific">Carnobacterium iners</name>
    <dbReference type="NCBI Taxonomy" id="1073423"/>
    <lineage>
        <taxon>Bacteria</taxon>
        <taxon>Bacillati</taxon>
        <taxon>Bacillota</taxon>
        <taxon>Bacilli</taxon>
        <taxon>Lactobacillales</taxon>
        <taxon>Carnobacteriaceae</taxon>
        <taxon>Carnobacterium</taxon>
    </lineage>
</organism>
<feature type="compositionally biased region" description="Polar residues" evidence="1">
    <location>
        <begin position="184"/>
        <end position="194"/>
    </location>
</feature>
<evidence type="ECO:0000313" key="2">
    <source>
        <dbReference type="EMBL" id="SMH31151.1"/>
    </source>
</evidence>
<dbReference type="STRING" id="1073423.SAMN04488700_1230"/>
<gene>
    <name evidence="2" type="ORF">SAMN04488700_1230</name>
</gene>
<dbReference type="OrthoDB" id="2156058at2"/>
<evidence type="ECO:0000313" key="3">
    <source>
        <dbReference type="Proteomes" id="UP000193435"/>
    </source>
</evidence>
<keyword evidence="3" id="KW-1185">Reference proteome</keyword>
<feature type="compositionally biased region" description="Basic and acidic residues" evidence="1">
    <location>
        <begin position="149"/>
        <end position="166"/>
    </location>
</feature>
<name>A0A1X7N2W8_9LACT</name>
<dbReference type="RefSeq" id="WP_085559409.1">
    <property type="nucleotide sequence ID" value="NZ_FOAH01000018.1"/>
</dbReference>
<feature type="region of interest" description="Disordered" evidence="1">
    <location>
        <begin position="142"/>
        <end position="194"/>
    </location>
</feature>
<protein>
    <submittedName>
        <fullName evidence="2">Heat induced stress protein YflT</fullName>
    </submittedName>
</protein>
<dbReference type="Proteomes" id="UP000193435">
    <property type="component" value="Unassembled WGS sequence"/>
</dbReference>
<evidence type="ECO:0000256" key="1">
    <source>
        <dbReference type="SAM" id="MobiDB-lite"/>
    </source>
</evidence>
<proteinExistence type="predicted"/>
<dbReference type="AlphaFoldDB" id="A0A1X7N2W8"/>
<reference evidence="2 3" key="1">
    <citation type="submission" date="2017-04" db="EMBL/GenBank/DDBJ databases">
        <authorList>
            <person name="Afonso C.L."/>
            <person name="Miller P.J."/>
            <person name="Scott M.A."/>
            <person name="Spackman E."/>
            <person name="Goraichik I."/>
            <person name="Dimitrov K.M."/>
            <person name="Suarez D.L."/>
            <person name="Swayne D.E."/>
        </authorList>
    </citation>
    <scope>NUCLEOTIDE SEQUENCE [LARGE SCALE GENOMIC DNA]</scope>
    <source>
        <strain evidence="2 3">LMG26642</strain>
    </source>
</reference>
<sequence length="194" mass="21287">MSKIFKYAYQSVEEAAAGVEHLLVAGYAPADITVVTYKENKGRIESLTIADIDPVTQAHHQSIWDRTRDIFTDGDLENPLGKYNLDPSITERYNKAVKNGGFVILIEESSQSNQTDDLIYTTDADLENEDILSNVGEYSAAHADIPQSNDKKKSLTVDGIPVKKTDGTFGGEHPIDNPSMPLSPGTNQDTDARE</sequence>
<dbReference type="EMBL" id="FXBJ01000002">
    <property type="protein sequence ID" value="SMH31151.1"/>
    <property type="molecule type" value="Genomic_DNA"/>
</dbReference>
<accession>A0A1X7N2W8</accession>